<evidence type="ECO:0000256" key="20">
    <source>
        <dbReference type="PIRNR" id="PIRNR000848"/>
    </source>
</evidence>
<dbReference type="EC" id="2.7.8.11" evidence="5 20"/>
<keyword evidence="11" id="KW-0460">Magnesium</keyword>
<evidence type="ECO:0000256" key="22">
    <source>
        <dbReference type="SAM" id="Phobius"/>
    </source>
</evidence>
<dbReference type="OrthoDB" id="10251079at2759"/>
<keyword evidence="13 20" id="KW-0443">Lipid metabolism</keyword>
<keyword evidence="10" id="KW-0256">Endoplasmic reticulum</keyword>
<dbReference type="InParanoid" id="G8JN26"/>
<dbReference type="EMBL" id="CP002497">
    <property type="protein sequence ID" value="AET37490.1"/>
    <property type="molecule type" value="Genomic_DNA"/>
</dbReference>
<keyword evidence="17 20" id="KW-1208">Phospholipid metabolism</keyword>
<evidence type="ECO:0000256" key="18">
    <source>
        <dbReference type="ARBA" id="ARBA00050166"/>
    </source>
</evidence>
<dbReference type="PANTHER" id="PTHR15362:SF4">
    <property type="entry name" value="CDP-DIACYLGLYCEROL--INOSITOL 3-PHOSPHATIDYLTRANSFERASE"/>
    <property type="match status" value="1"/>
</dbReference>
<dbReference type="InterPro" id="IPR043130">
    <property type="entry name" value="CDP-OH_PTrfase_TM_dom"/>
</dbReference>
<dbReference type="Proteomes" id="UP000006790">
    <property type="component" value="Chromosome 1"/>
</dbReference>
<evidence type="ECO:0000256" key="11">
    <source>
        <dbReference type="ARBA" id="ARBA00022842"/>
    </source>
</evidence>
<dbReference type="AlphaFoldDB" id="G8JN26"/>
<keyword evidence="6 20" id="KW-0444">Lipid biosynthesis</keyword>
<dbReference type="PIRSF" id="PIRSF000848">
    <property type="entry name" value="CDP_diag_ino_3_P"/>
    <property type="match status" value="1"/>
</dbReference>
<evidence type="ECO:0000256" key="9">
    <source>
        <dbReference type="ARBA" id="ARBA00022723"/>
    </source>
</evidence>
<dbReference type="RefSeq" id="XP_003644307.1">
    <property type="nucleotide sequence ID" value="XM_003644259.1"/>
</dbReference>
<dbReference type="GO" id="GO:0046872">
    <property type="term" value="F:metal ion binding"/>
    <property type="evidence" value="ECO:0007669"/>
    <property type="project" value="UniProtKB-KW"/>
</dbReference>
<evidence type="ECO:0000256" key="3">
    <source>
        <dbReference type="ARBA" id="ARBA00004477"/>
    </source>
</evidence>
<dbReference type="GO" id="GO:0005741">
    <property type="term" value="C:mitochondrial outer membrane"/>
    <property type="evidence" value="ECO:0007669"/>
    <property type="project" value="EnsemblFungi"/>
</dbReference>
<dbReference type="InterPro" id="IPR048254">
    <property type="entry name" value="CDP_ALCOHOL_P_TRANSF_CS"/>
</dbReference>
<evidence type="ECO:0000256" key="13">
    <source>
        <dbReference type="ARBA" id="ARBA00023098"/>
    </source>
</evidence>
<dbReference type="GO" id="GO:0006661">
    <property type="term" value="P:phosphatidylinositol biosynthetic process"/>
    <property type="evidence" value="ECO:0007669"/>
    <property type="project" value="EnsemblFungi"/>
</dbReference>
<keyword evidence="12 22" id="KW-1133">Transmembrane helix</keyword>
<protein>
    <recommendedName>
        <fullName evidence="19 20">CDP-diacylglycerol--inositol 3-phosphatidyltransferase</fullName>
        <ecNumber evidence="5 20">2.7.8.11</ecNumber>
    </recommendedName>
</protein>
<evidence type="ECO:0000256" key="21">
    <source>
        <dbReference type="RuleBase" id="RU003750"/>
    </source>
</evidence>
<evidence type="ECO:0000256" key="19">
    <source>
        <dbReference type="ARBA" id="ARBA00070582"/>
    </source>
</evidence>
<keyword evidence="8 22" id="KW-0812">Transmembrane</keyword>
<reference evidence="24" key="1">
    <citation type="journal article" date="2012" name="G3 (Bethesda)">
        <title>Pichia sorbitophila, an interspecies yeast hybrid reveals early steps of genome resolution following polyploidization.</title>
        <authorList>
            <person name="Leh Louis V."/>
            <person name="Despons L."/>
            <person name="Friedrich A."/>
            <person name="Martin T."/>
            <person name="Durrens P."/>
            <person name="Casaregola S."/>
            <person name="Neuveglise C."/>
            <person name="Fairhead C."/>
            <person name="Marck C."/>
            <person name="Cruz J.A."/>
            <person name="Straub M.L."/>
            <person name="Kugler V."/>
            <person name="Sacerdot C."/>
            <person name="Uzunov Z."/>
            <person name="Thierry A."/>
            <person name="Weiss S."/>
            <person name="Bleykasten C."/>
            <person name="De Montigny J."/>
            <person name="Jacques N."/>
            <person name="Jung P."/>
            <person name="Lemaire M."/>
            <person name="Mallet S."/>
            <person name="Morel G."/>
            <person name="Richard G.F."/>
            <person name="Sarkar A."/>
            <person name="Savel G."/>
            <person name="Schacherer J."/>
            <person name="Seret M.L."/>
            <person name="Talla E."/>
            <person name="Samson G."/>
            <person name="Jubin C."/>
            <person name="Poulain J."/>
            <person name="Vacherie B."/>
            <person name="Barbe V."/>
            <person name="Pelletier E."/>
            <person name="Sherman D.J."/>
            <person name="Westhof E."/>
            <person name="Weissenbach J."/>
            <person name="Baret P.V."/>
            <person name="Wincker P."/>
            <person name="Gaillardin C."/>
            <person name="Dujon B."/>
            <person name="Souciet J.L."/>
        </authorList>
    </citation>
    <scope>NUCLEOTIDE SEQUENCE [LARGE SCALE GENOMIC DNA]</scope>
    <source>
        <strain evidence="24">CBS 270.75 / DBVPG 7215 / KCTC 17166 / NRRL Y-17582</strain>
    </source>
</reference>
<dbReference type="GO" id="GO:0003881">
    <property type="term" value="F:CDP-diacylglycerol-inositol 3-phosphatidyltransferase activity"/>
    <property type="evidence" value="ECO:0007669"/>
    <property type="project" value="UniProtKB-UniRule"/>
</dbReference>
<keyword evidence="16" id="KW-0464">Manganese</keyword>
<dbReference type="PROSITE" id="PS00379">
    <property type="entry name" value="CDP_ALCOHOL_P_TRANSF"/>
    <property type="match status" value="1"/>
</dbReference>
<dbReference type="GeneID" id="11469642"/>
<proteinExistence type="inferred from homology"/>
<evidence type="ECO:0000256" key="5">
    <source>
        <dbReference type="ARBA" id="ARBA00013212"/>
    </source>
</evidence>
<evidence type="ECO:0000256" key="17">
    <source>
        <dbReference type="ARBA" id="ARBA00023264"/>
    </source>
</evidence>
<evidence type="ECO:0000313" key="23">
    <source>
        <dbReference type="EMBL" id="AET37490.1"/>
    </source>
</evidence>
<accession>G8JN26</accession>
<keyword evidence="7 20" id="KW-0808">Transferase</keyword>
<comment type="catalytic activity">
    <reaction evidence="18 20">
        <text>a CDP-1,2-diacyl-sn-glycerol + myo-inositol = a 1,2-diacyl-sn-glycero-3-phospho-(1D-myo-inositol) + CMP + H(+)</text>
        <dbReference type="Rhea" id="RHEA:11580"/>
        <dbReference type="ChEBI" id="CHEBI:15378"/>
        <dbReference type="ChEBI" id="CHEBI:17268"/>
        <dbReference type="ChEBI" id="CHEBI:57880"/>
        <dbReference type="ChEBI" id="CHEBI:58332"/>
        <dbReference type="ChEBI" id="CHEBI:60377"/>
        <dbReference type="EC" id="2.7.8.11"/>
    </reaction>
</comment>
<organism evidence="23 24">
    <name type="scientific">Eremothecium cymbalariae (strain CBS 270.75 / DBVPG 7215 / KCTC 17166 / NRRL Y-17582)</name>
    <name type="common">Yeast</name>
    <dbReference type="NCBI Taxonomy" id="931890"/>
    <lineage>
        <taxon>Eukaryota</taxon>
        <taxon>Fungi</taxon>
        <taxon>Dikarya</taxon>
        <taxon>Ascomycota</taxon>
        <taxon>Saccharomycotina</taxon>
        <taxon>Saccharomycetes</taxon>
        <taxon>Saccharomycetales</taxon>
        <taxon>Saccharomycetaceae</taxon>
        <taxon>Eremothecium</taxon>
    </lineage>
</organism>
<comment type="cofactor">
    <cofactor evidence="2">
        <name>Mg(2+)</name>
        <dbReference type="ChEBI" id="CHEBI:18420"/>
    </cofactor>
</comment>
<evidence type="ECO:0000256" key="2">
    <source>
        <dbReference type="ARBA" id="ARBA00001946"/>
    </source>
</evidence>
<evidence type="ECO:0000256" key="4">
    <source>
        <dbReference type="ARBA" id="ARBA00010441"/>
    </source>
</evidence>
<sequence length="228" mass="26141">MKVTAQDVLRYAPNKVGYLRVLTMFISCFLMKSHPAWTSLVYGVSCILDALDGTLARKYGQTSKFGAVLDMVTDRSTTNAMICFLCWSYPRWMPVFQLLVALDLSSHYMHMYASLSCGEESHKRIEKNQWLLHLYYSRRDVLFAICFFNELFYVGVYLASFPQLWYISIPFISKPVHFGTLIALLCLPGYVFKQISNVLQLKRAVLVLADLDAKTATELANKETLKKK</sequence>
<keyword evidence="9" id="KW-0479">Metal-binding</keyword>
<feature type="transmembrane region" description="Helical" evidence="22">
    <location>
        <begin position="165"/>
        <end position="192"/>
    </location>
</feature>
<evidence type="ECO:0000256" key="14">
    <source>
        <dbReference type="ARBA" id="ARBA00023136"/>
    </source>
</evidence>
<dbReference type="OMA" id="AQTYSEN"/>
<evidence type="ECO:0000256" key="10">
    <source>
        <dbReference type="ARBA" id="ARBA00022824"/>
    </source>
</evidence>
<evidence type="ECO:0000313" key="24">
    <source>
        <dbReference type="Proteomes" id="UP000006790"/>
    </source>
</evidence>
<evidence type="ECO:0000256" key="6">
    <source>
        <dbReference type="ARBA" id="ARBA00022516"/>
    </source>
</evidence>
<keyword evidence="24" id="KW-1185">Reference proteome</keyword>
<gene>
    <name evidence="23" type="ordered locus">Ecym_1247</name>
</gene>
<feature type="transmembrane region" description="Helical" evidence="22">
    <location>
        <begin position="141"/>
        <end position="159"/>
    </location>
</feature>
<dbReference type="PANTHER" id="PTHR15362">
    <property type="entry name" value="PHOSPHATIDYLINOSITOL SYNTHASE"/>
    <property type="match status" value="1"/>
</dbReference>
<dbReference type="KEGG" id="erc:Ecym_1247"/>
<dbReference type="Gene3D" id="1.20.120.1760">
    <property type="match status" value="1"/>
</dbReference>
<keyword evidence="15 20" id="KW-0594">Phospholipid biosynthesis</keyword>
<dbReference type="FunCoup" id="G8JN26">
    <property type="interactions" value="632"/>
</dbReference>
<evidence type="ECO:0000256" key="7">
    <source>
        <dbReference type="ARBA" id="ARBA00022679"/>
    </source>
</evidence>
<evidence type="ECO:0000256" key="1">
    <source>
        <dbReference type="ARBA" id="ARBA00001936"/>
    </source>
</evidence>
<comment type="cofactor">
    <cofactor evidence="1">
        <name>Mn(2+)</name>
        <dbReference type="ChEBI" id="CHEBI:29035"/>
    </cofactor>
</comment>
<dbReference type="InterPro" id="IPR000462">
    <property type="entry name" value="CDP-OH_P_trans"/>
</dbReference>
<dbReference type="Pfam" id="PF01066">
    <property type="entry name" value="CDP-OH_P_transf"/>
    <property type="match status" value="1"/>
</dbReference>
<name>G8JN26_ERECY</name>
<dbReference type="eggNOG" id="KOG3240">
    <property type="taxonomic scope" value="Eukaryota"/>
</dbReference>
<dbReference type="InterPro" id="IPR014387">
    <property type="entry name" value="CDP_diag_ino_3_P_euk"/>
</dbReference>
<comment type="similarity">
    <text evidence="4 20 21">Belongs to the CDP-alcohol phosphatidyltransferase class-I family.</text>
</comment>
<dbReference type="STRING" id="931890.G8JN26"/>
<dbReference type="HOGENOM" id="CLU_067602_0_0_1"/>
<dbReference type="FunFam" id="1.20.120.1760:FF:000021">
    <property type="entry name" value="CDP-diacylglycerol--inositol 3-phosphatidyltransferase"/>
    <property type="match status" value="1"/>
</dbReference>
<evidence type="ECO:0000256" key="12">
    <source>
        <dbReference type="ARBA" id="ARBA00022989"/>
    </source>
</evidence>
<evidence type="ECO:0000256" key="8">
    <source>
        <dbReference type="ARBA" id="ARBA00022692"/>
    </source>
</evidence>
<evidence type="ECO:0000256" key="16">
    <source>
        <dbReference type="ARBA" id="ARBA00023211"/>
    </source>
</evidence>
<comment type="subcellular location">
    <subcellularLocation>
        <location evidence="3">Endoplasmic reticulum membrane</location>
        <topology evidence="3">Multi-pass membrane protein</topology>
    </subcellularLocation>
</comment>
<dbReference type="GO" id="GO:0005794">
    <property type="term" value="C:Golgi apparatus"/>
    <property type="evidence" value="ECO:0007669"/>
    <property type="project" value="EnsemblFungi"/>
</dbReference>
<keyword evidence="14 20" id="KW-0472">Membrane</keyword>
<dbReference type="GO" id="GO:0005789">
    <property type="term" value="C:endoplasmic reticulum membrane"/>
    <property type="evidence" value="ECO:0007669"/>
    <property type="project" value="UniProtKB-SubCell"/>
</dbReference>
<evidence type="ECO:0000256" key="15">
    <source>
        <dbReference type="ARBA" id="ARBA00023209"/>
    </source>
</evidence>